<dbReference type="AlphaFoldDB" id="A0AAJ1R8I3"/>
<proteinExistence type="predicted"/>
<evidence type="ECO:0000313" key="9">
    <source>
        <dbReference type="EMBL" id="MDN6899973.1"/>
    </source>
</evidence>
<accession>A0AAJ1R8I3</accession>
<feature type="transmembrane region" description="Helical" evidence="7">
    <location>
        <begin position="410"/>
        <end position="429"/>
    </location>
</feature>
<gene>
    <name evidence="9" type="ORF">EVC35_02985</name>
</gene>
<dbReference type="Proteomes" id="UP001167919">
    <property type="component" value="Unassembled WGS sequence"/>
</dbReference>
<evidence type="ECO:0000256" key="1">
    <source>
        <dbReference type="ARBA" id="ARBA00004651"/>
    </source>
</evidence>
<keyword evidence="2" id="KW-0813">Transport</keyword>
<evidence type="ECO:0000256" key="5">
    <source>
        <dbReference type="ARBA" id="ARBA00022989"/>
    </source>
</evidence>
<evidence type="ECO:0000256" key="4">
    <source>
        <dbReference type="ARBA" id="ARBA00022692"/>
    </source>
</evidence>
<evidence type="ECO:0000256" key="2">
    <source>
        <dbReference type="ARBA" id="ARBA00022448"/>
    </source>
</evidence>
<keyword evidence="4 7" id="KW-0812">Transmembrane</keyword>
<protein>
    <submittedName>
        <fullName evidence="9">MFS transporter</fullName>
    </submittedName>
</protein>
<feature type="transmembrane region" description="Helical" evidence="7">
    <location>
        <begin position="376"/>
        <end position="398"/>
    </location>
</feature>
<sequence>MQAIEGAEMKELIRSNKAFRAIIVSDLFETIGAVLFNIVFLIYAAQLPNKTLAISVVSFMAVMPMVLQAFLGNMAGRIKQPIKYMLDRRLFQTVLYLLEAGLFFFGDLKSWTIFIPLLLINFVSDLTGGLSSMVSMPIIKHVVPNEKREVANGLQTAISSIVSIVGQVLGATLIVIINYRYDVFALLNALMFAIAFLALFSSRTQLEQAETESQIAIKQSRAAAEPSSASSPKKAGVLKMISASPIVLFILVFGAMINFFGTPVDAVLNLMLLSHHALYFPPLFNTYGQSVAVYGSVFSIGMIISALLMEDFLGKMKITTIIILLEFVMAVLGLTTAFFPNRWLLLILMFTMAYILGKLNPKIGAMMMRVVPEHQLAAIMGIFGSIMTLAMPVGQLVFLTIANVYRPADAWLVMGISSIFLFVLSLVFYRKSNLTSDDDAATQTNLEIGQK</sequence>
<feature type="domain" description="Major facilitator superfamily (MFS) profile" evidence="8">
    <location>
        <begin position="18"/>
        <end position="433"/>
    </location>
</feature>
<feature type="transmembrane region" description="Helical" evidence="7">
    <location>
        <begin position="21"/>
        <end position="45"/>
    </location>
</feature>
<evidence type="ECO:0000259" key="8">
    <source>
        <dbReference type="PROSITE" id="PS50850"/>
    </source>
</evidence>
<organism evidence="9 10">
    <name type="scientific">Oenococcus sicerae</name>
    <dbReference type="NCBI Taxonomy" id="2203724"/>
    <lineage>
        <taxon>Bacteria</taxon>
        <taxon>Bacillati</taxon>
        <taxon>Bacillota</taxon>
        <taxon>Bacilli</taxon>
        <taxon>Lactobacillales</taxon>
        <taxon>Lactobacillaceae</taxon>
        <taxon>Oenococcus</taxon>
    </lineage>
</organism>
<comment type="subcellular location">
    <subcellularLocation>
        <location evidence="1">Cell membrane</location>
        <topology evidence="1">Multi-pass membrane protein</topology>
    </subcellularLocation>
</comment>
<feature type="transmembrane region" description="Helical" evidence="7">
    <location>
        <begin position="321"/>
        <end position="339"/>
    </location>
</feature>
<dbReference type="PANTHER" id="PTHR23513:SF6">
    <property type="entry name" value="MAJOR FACILITATOR SUPERFAMILY ASSOCIATED DOMAIN-CONTAINING PROTEIN"/>
    <property type="match status" value="1"/>
</dbReference>
<dbReference type="InterPro" id="IPR036259">
    <property type="entry name" value="MFS_trans_sf"/>
</dbReference>
<name>A0AAJ1R8I3_9LACO</name>
<dbReference type="PANTHER" id="PTHR23513">
    <property type="entry name" value="INTEGRAL MEMBRANE EFFLUX PROTEIN-RELATED"/>
    <property type="match status" value="1"/>
</dbReference>
<dbReference type="SUPFAM" id="SSF103473">
    <property type="entry name" value="MFS general substrate transporter"/>
    <property type="match status" value="1"/>
</dbReference>
<dbReference type="Pfam" id="PF07690">
    <property type="entry name" value="MFS_1"/>
    <property type="match status" value="1"/>
</dbReference>
<evidence type="ECO:0000256" key="6">
    <source>
        <dbReference type="ARBA" id="ARBA00023136"/>
    </source>
</evidence>
<feature type="transmembrane region" description="Helical" evidence="7">
    <location>
        <begin position="51"/>
        <end position="70"/>
    </location>
</feature>
<dbReference type="Gene3D" id="1.20.1250.20">
    <property type="entry name" value="MFS general substrate transporter like domains"/>
    <property type="match status" value="1"/>
</dbReference>
<keyword evidence="3" id="KW-1003">Cell membrane</keyword>
<comment type="caution">
    <text evidence="9">The sequence shown here is derived from an EMBL/GenBank/DDBJ whole genome shotgun (WGS) entry which is preliminary data.</text>
</comment>
<dbReference type="InterPro" id="IPR011701">
    <property type="entry name" value="MFS"/>
</dbReference>
<dbReference type="PROSITE" id="PS50850">
    <property type="entry name" value="MFS"/>
    <property type="match status" value="1"/>
</dbReference>
<evidence type="ECO:0000256" key="3">
    <source>
        <dbReference type="ARBA" id="ARBA00022475"/>
    </source>
</evidence>
<dbReference type="EMBL" id="SDWY01000002">
    <property type="protein sequence ID" value="MDN6899973.1"/>
    <property type="molecule type" value="Genomic_DNA"/>
</dbReference>
<dbReference type="GO" id="GO:0005886">
    <property type="term" value="C:plasma membrane"/>
    <property type="evidence" value="ECO:0007669"/>
    <property type="project" value="UniProtKB-SubCell"/>
</dbReference>
<keyword evidence="5 7" id="KW-1133">Transmembrane helix</keyword>
<feature type="transmembrane region" description="Helical" evidence="7">
    <location>
        <begin position="246"/>
        <end position="271"/>
    </location>
</feature>
<dbReference type="GO" id="GO:0022857">
    <property type="term" value="F:transmembrane transporter activity"/>
    <property type="evidence" value="ECO:0007669"/>
    <property type="project" value="InterPro"/>
</dbReference>
<keyword evidence="6 7" id="KW-0472">Membrane</keyword>
<feature type="transmembrane region" description="Helical" evidence="7">
    <location>
        <begin position="291"/>
        <end position="309"/>
    </location>
</feature>
<reference evidence="9" key="1">
    <citation type="submission" date="2019-01" db="EMBL/GenBank/DDBJ databases">
        <title>Oenococcus sicerae UCMA17102.</title>
        <authorList>
            <person name="Cousin F.J."/>
            <person name="Le Guellec R."/>
            <person name="Cretenet M."/>
        </authorList>
    </citation>
    <scope>NUCLEOTIDE SEQUENCE</scope>
    <source>
        <strain evidence="9">UCMA17102</strain>
    </source>
</reference>
<feature type="transmembrane region" description="Helical" evidence="7">
    <location>
        <begin position="183"/>
        <end position="200"/>
    </location>
</feature>
<feature type="transmembrane region" description="Helical" evidence="7">
    <location>
        <begin position="345"/>
        <end position="364"/>
    </location>
</feature>
<evidence type="ECO:0000256" key="7">
    <source>
        <dbReference type="SAM" id="Phobius"/>
    </source>
</evidence>
<feature type="transmembrane region" description="Helical" evidence="7">
    <location>
        <begin position="157"/>
        <end position="177"/>
    </location>
</feature>
<dbReference type="InterPro" id="IPR020846">
    <property type="entry name" value="MFS_dom"/>
</dbReference>
<evidence type="ECO:0000313" key="10">
    <source>
        <dbReference type="Proteomes" id="UP001167919"/>
    </source>
</evidence>